<evidence type="ECO:0000256" key="2">
    <source>
        <dbReference type="SAM" id="SignalP"/>
    </source>
</evidence>
<dbReference type="PROSITE" id="PS51257">
    <property type="entry name" value="PROKAR_LIPOPROTEIN"/>
    <property type="match status" value="1"/>
</dbReference>
<reference evidence="5" key="1">
    <citation type="journal article" date="2019" name="Int. J. Syst. Evol. Microbiol.">
        <title>The Global Catalogue of Microorganisms (GCM) 10K type strain sequencing project: providing services to taxonomists for standard genome sequencing and annotation.</title>
        <authorList>
            <consortium name="The Broad Institute Genomics Platform"/>
            <consortium name="The Broad Institute Genome Sequencing Center for Infectious Disease"/>
            <person name="Wu L."/>
            <person name="Ma J."/>
        </authorList>
    </citation>
    <scope>NUCLEOTIDE SEQUENCE [LARGE SCALE GENOMIC DNA]</scope>
    <source>
        <strain evidence="5">CGMCC 1.10363</strain>
    </source>
</reference>
<evidence type="ECO:0000313" key="4">
    <source>
        <dbReference type="EMBL" id="MFC4243724.1"/>
    </source>
</evidence>
<evidence type="ECO:0000259" key="3">
    <source>
        <dbReference type="Pfam" id="PF20434"/>
    </source>
</evidence>
<dbReference type="Pfam" id="PF20434">
    <property type="entry name" value="BD-FAE"/>
    <property type="match status" value="1"/>
</dbReference>
<keyword evidence="1 4" id="KW-0378">Hydrolase</keyword>
<keyword evidence="5" id="KW-1185">Reference proteome</keyword>
<evidence type="ECO:0000256" key="1">
    <source>
        <dbReference type="ARBA" id="ARBA00022801"/>
    </source>
</evidence>
<dbReference type="SUPFAM" id="SSF53474">
    <property type="entry name" value="alpha/beta-Hydrolases"/>
    <property type="match status" value="1"/>
</dbReference>
<dbReference type="InterPro" id="IPR029058">
    <property type="entry name" value="AB_hydrolase_fold"/>
</dbReference>
<dbReference type="Gene3D" id="3.40.50.1820">
    <property type="entry name" value="alpha/beta hydrolase"/>
    <property type="match status" value="1"/>
</dbReference>
<dbReference type="EMBL" id="JBHSCN010000005">
    <property type="protein sequence ID" value="MFC4243724.1"/>
    <property type="molecule type" value="Genomic_DNA"/>
</dbReference>
<dbReference type="RefSeq" id="WP_390228804.1">
    <property type="nucleotide sequence ID" value="NZ_JBHSCN010000005.1"/>
</dbReference>
<feature type="domain" description="BD-FAE-like" evidence="3">
    <location>
        <begin position="80"/>
        <end position="272"/>
    </location>
</feature>
<accession>A0ABV8Q7H3</accession>
<dbReference type="GO" id="GO:0016787">
    <property type="term" value="F:hydrolase activity"/>
    <property type="evidence" value="ECO:0007669"/>
    <property type="project" value="UniProtKB-KW"/>
</dbReference>
<protein>
    <submittedName>
        <fullName evidence="4">Alpha/beta hydrolase</fullName>
    </submittedName>
</protein>
<sequence>MVARISPARRRPRLTGRLLAVITALVLGSAVLTACAATSRPSAAGAQDAPAAAANATPPVGVVVTDDVPYAATASPRQTLDVCAPNPNGTVHPAVVLVHGGGWMKGDKSTVASECEWLAQAGFVTFNVDYRLAPAARFPTQPDDVAAAVRFIREPATVARYEIDPSRVGIFGGSAGANLATLVALDHDNHLDALVELSGPMDLTGRVSPRQNPALTVDETSYLGCRTLARCPQARSASPLSHVTAAAPPTFIGQAAVDFVPRQQGDALAAALKRVGVPVTVEQNPGAHHSFAVMTPTMKTDIIAFLHAHLGT</sequence>
<name>A0ABV8Q7H3_9MICO</name>
<proteinExistence type="predicted"/>
<feature type="chain" id="PRO_5046713174" evidence="2">
    <location>
        <begin position="37"/>
        <end position="312"/>
    </location>
</feature>
<feature type="signal peptide" evidence="2">
    <location>
        <begin position="1"/>
        <end position="36"/>
    </location>
</feature>
<evidence type="ECO:0000313" key="5">
    <source>
        <dbReference type="Proteomes" id="UP001595900"/>
    </source>
</evidence>
<gene>
    <name evidence="4" type="ORF">ACFOYW_10090</name>
</gene>
<dbReference type="Proteomes" id="UP001595900">
    <property type="component" value="Unassembled WGS sequence"/>
</dbReference>
<dbReference type="InterPro" id="IPR049492">
    <property type="entry name" value="BD-FAE-like_dom"/>
</dbReference>
<dbReference type="PANTHER" id="PTHR48081:SF13">
    <property type="entry name" value="ALPHA_BETA HYDROLASE"/>
    <property type="match status" value="1"/>
</dbReference>
<comment type="caution">
    <text evidence="4">The sequence shown here is derived from an EMBL/GenBank/DDBJ whole genome shotgun (WGS) entry which is preliminary data.</text>
</comment>
<dbReference type="PANTHER" id="PTHR48081">
    <property type="entry name" value="AB HYDROLASE SUPERFAMILY PROTEIN C4A8.06C"/>
    <property type="match status" value="1"/>
</dbReference>
<dbReference type="InterPro" id="IPR050300">
    <property type="entry name" value="GDXG_lipolytic_enzyme"/>
</dbReference>
<organism evidence="4 5">
    <name type="scientific">Gryllotalpicola reticulitermitis</name>
    <dbReference type="NCBI Taxonomy" id="1184153"/>
    <lineage>
        <taxon>Bacteria</taxon>
        <taxon>Bacillati</taxon>
        <taxon>Actinomycetota</taxon>
        <taxon>Actinomycetes</taxon>
        <taxon>Micrococcales</taxon>
        <taxon>Microbacteriaceae</taxon>
        <taxon>Gryllotalpicola</taxon>
    </lineage>
</organism>
<keyword evidence="2" id="KW-0732">Signal</keyword>